<dbReference type="InterPro" id="IPR011782">
    <property type="entry name" value="Pept_S1C_Do"/>
</dbReference>
<dbReference type="PRINTS" id="PR00834">
    <property type="entry name" value="PROTEASES2C"/>
</dbReference>
<evidence type="ECO:0000256" key="8">
    <source>
        <dbReference type="ARBA" id="ARBA00022737"/>
    </source>
</evidence>
<evidence type="ECO:0000313" key="17">
    <source>
        <dbReference type="Proteomes" id="UP001477870"/>
    </source>
</evidence>
<proteinExistence type="inferred from homology"/>
<dbReference type="PANTHER" id="PTHR22939">
    <property type="entry name" value="SERINE PROTEASE FAMILY S1C HTRA-RELATED"/>
    <property type="match status" value="1"/>
</dbReference>
<dbReference type="SUPFAM" id="SSF50156">
    <property type="entry name" value="PDZ domain-like"/>
    <property type="match status" value="2"/>
</dbReference>
<dbReference type="SUPFAM" id="SSF50494">
    <property type="entry name" value="Trypsin-like serine proteases"/>
    <property type="match status" value="1"/>
</dbReference>
<evidence type="ECO:0000256" key="10">
    <source>
        <dbReference type="ARBA" id="ARBA00022801"/>
    </source>
</evidence>
<evidence type="ECO:0000256" key="12">
    <source>
        <dbReference type="ARBA" id="ARBA00023016"/>
    </source>
</evidence>
<keyword evidence="11" id="KW-0720">Serine protease</keyword>
<keyword evidence="8" id="KW-0677">Repeat</keyword>
<keyword evidence="12" id="KW-0346">Stress response</keyword>
<comment type="similarity">
    <text evidence="3">Belongs to the peptidase S1C family.</text>
</comment>
<dbReference type="Gene3D" id="2.30.42.10">
    <property type="match status" value="2"/>
</dbReference>
<comment type="caution">
    <text evidence="16">The sequence shown here is derived from an EMBL/GenBank/DDBJ whole genome shotgun (WGS) entry which is preliminary data.</text>
</comment>
<evidence type="ECO:0000256" key="13">
    <source>
        <dbReference type="ARBA" id="ARBA00032850"/>
    </source>
</evidence>
<gene>
    <name evidence="16" type="ORF">WNY59_12380</name>
</gene>
<dbReference type="EMBL" id="JBBMQO010000006">
    <property type="protein sequence ID" value="MEM5502383.1"/>
    <property type="molecule type" value="Genomic_DNA"/>
</dbReference>
<evidence type="ECO:0000256" key="11">
    <source>
        <dbReference type="ARBA" id="ARBA00022825"/>
    </source>
</evidence>
<comment type="catalytic activity">
    <reaction evidence="1">
        <text>Acts on substrates that are at least partially unfolded. The cleavage site P1 residue is normally between a pair of hydrophobic residues, such as Val-|-Val.</text>
        <dbReference type="EC" id="3.4.21.107"/>
    </reaction>
</comment>
<protein>
    <recommendedName>
        <fullName evidence="5">Probable periplasmic serine endoprotease DegP-like</fullName>
        <ecNumber evidence="4">3.4.21.107</ecNumber>
    </recommendedName>
    <alternativeName>
        <fullName evidence="13">Protease Do</fullName>
    </alternativeName>
</protein>
<keyword evidence="10 16" id="KW-0378">Hydrolase</keyword>
<dbReference type="Proteomes" id="UP001477870">
    <property type="component" value="Unassembled WGS sequence"/>
</dbReference>
<dbReference type="CDD" id="cd10839">
    <property type="entry name" value="cpPDZ1_DegP-like"/>
    <property type="match status" value="1"/>
</dbReference>
<dbReference type="GO" id="GO:0016787">
    <property type="term" value="F:hydrolase activity"/>
    <property type="evidence" value="ECO:0007669"/>
    <property type="project" value="UniProtKB-KW"/>
</dbReference>
<evidence type="ECO:0000256" key="7">
    <source>
        <dbReference type="ARBA" id="ARBA00022729"/>
    </source>
</evidence>
<evidence type="ECO:0000259" key="15">
    <source>
        <dbReference type="PROSITE" id="PS50106"/>
    </source>
</evidence>
<name>A0ABU9T9F4_9HYPH</name>
<dbReference type="InterPro" id="IPR009003">
    <property type="entry name" value="Peptidase_S1_PA"/>
</dbReference>
<dbReference type="SMART" id="SM00228">
    <property type="entry name" value="PDZ"/>
    <property type="match status" value="2"/>
</dbReference>
<accession>A0ABU9T9F4</accession>
<dbReference type="Pfam" id="PF13180">
    <property type="entry name" value="PDZ_2"/>
    <property type="match status" value="1"/>
</dbReference>
<dbReference type="Pfam" id="PF13365">
    <property type="entry name" value="Trypsin_2"/>
    <property type="match status" value="1"/>
</dbReference>
<dbReference type="PANTHER" id="PTHR22939:SF130">
    <property type="entry name" value="PERIPLASMIC SERINE ENDOPROTEASE DEGP-LIKE-RELATED"/>
    <property type="match status" value="1"/>
</dbReference>
<evidence type="ECO:0000256" key="1">
    <source>
        <dbReference type="ARBA" id="ARBA00001772"/>
    </source>
</evidence>
<feature type="region of interest" description="Disordered" evidence="14">
    <location>
        <begin position="96"/>
        <end position="120"/>
    </location>
</feature>
<evidence type="ECO:0000256" key="3">
    <source>
        <dbReference type="ARBA" id="ARBA00010541"/>
    </source>
</evidence>
<dbReference type="InterPro" id="IPR001940">
    <property type="entry name" value="Peptidase_S1C"/>
</dbReference>
<keyword evidence="6" id="KW-0645">Protease</keyword>
<dbReference type="RefSeq" id="WP_342848704.1">
    <property type="nucleotide sequence ID" value="NZ_JBBMQO010000006.1"/>
</dbReference>
<keyword evidence="17" id="KW-1185">Reference proteome</keyword>
<feature type="domain" description="PDZ" evidence="15">
    <location>
        <begin position="297"/>
        <end position="376"/>
    </location>
</feature>
<evidence type="ECO:0000256" key="5">
    <source>
        <dbReference type="ARBA" id="ARBA00013958"/>
    </source>
</evidence>
<dbReference type="Gene3D" id="2.40.10.120">
    <property type="match status" value="1"/>
</dbReference>
<evidence type="ECO:0000256" key="4">
    <source>
        <dbReference type="ARBA" id="ARBA00013035"/>
    </source>
</evidence>
<evidence type="ECO:0000256" key="14">
    <source>
        <dbReference type="SAM" id="MobiDB-lite"/>
    </source>
</evidence>
<dbReference type="Pfam" id="PF00595">
    <property type="entry name" value="PDZ"/>
    <property type="match status" value="1"/>
</dbReference>
<evidence type="ECO:0000256" key="9">
    <source>
        <dbReference type="ARBA" id="ARBA00022764"/>
    </source>
</evidence>
<comment type="subcellular location">
    <subcellularLocation>
        <location evidence="2">Periplasm</location>
    </subcellularLocation>
</comment>
<dbReference type="InterPro" id="IPR036034">
    <property type="entry name" value="PDZ_sf"/>
</dbReference>
<feature type="domain" description="PDZ" evidence="15">
    <location>
        <begin position="398"/>
        <end position="480"/>
    </location>
</feature>
<dbReference type="NCBIfam" id="TIGR02037">
    <property type="entry name" value="degP_htrA_DO"/>
    <property type="match status" value="1"/>
</dbReference>
<dbReference type="PROSITE" id="PS50106">
    <property type="entry name" value="PDZ"/>
    <property type="match status" value="2"/>
</dbReference>
<reference evidence="16 17" key="1">
    <citation type="submission" date="2024-03" db="EMBL/GenBank/DDBJ databases">
        <title>Community enrichment and isolation of bacterial strains for fucoidan degradation.</title>
        <authorList>
            <person name="Sichert A."/>
        </authorList>
    </citation>
    <scope>NUCLEOTIDE SEQUENCE [LARGE SCALE GENOMIC DNA]</scope>
    <source>
        <strain evidence="16 17">AS62</strain>
    </source>
</reference>
<feature type="compositionally biased region" description="Basic and acidic residues" evidence="14">
    <location>
        <begin position="96"/>
        <end position="116"/>
    </location>
</feature>
<organism evidence="16 17">
    <name type="scientific">Ahrensia kielensis</name>
    <dbReference type="NCBI Taxonomy" id="76980"/>
    <lineage>
        <taxon>Bacteria</taxon>
        <taxon>Pseudomonadati</taxon>
        <taxon>Pseudomonadota</taxon>
        <taxon>Alphaproteobacteria</taxon>
        <taxon>Hyphomicrobiales</taxon>
        <taxon>Ahrensiaceae</taxon>
        <taxon>Ahrensia</taxon>
    </lineage>
</organism>
<evidence type="ECO:0000313" key="16">
    <source>
        <dbReference type="EMBL" id="MEM5502383.1"/>
    </source>
</evidence>
<dbReference type="EC" id="3.4.21.107" evidence="4"/>
<sequence>MQKVTKRLSQTAMALAVIGAGFTGYTASSIMPAYADAVDVQTAAVPGFADVVDAVSPAVVSVRVKSNIRPVASQGGDFQFNPRGNFEDQLRRFFEDRNGNARPNRDRRTERSDEARPIGQGSGFFISEDGFLVTNNHVVEDGTEFTVLMDDGTELDATLIGKDQRTDLAVLKVDDDREFTYVDFADENDVRIGDWVVAVGNPFGLGGTVTAGILSARGRDIGAGPYDDFLQIDAAVNRGNSGGPTFNLSGKVVGINTAIYSPSGGNVGIAFAVPATLAKEVISDLMKGGSVERGWLGVAIQPVTADIAESLGLDAQAGALVSQPQKGAPAEAAGIRAGDIITEVNGREIKDPRTLSKMIAAIDPGSDVEIKILRSGKEKTVNLKLGELPVDVADSGSNAEVQPTAMEDLGLTVMKNDQGDGIVVTSVEPGSSASDVGIRAGDIISEVNNEPVSSAHDIESQLETAKKDGRKAALLRLENESRSRFVAVQIG</sequence>
<dbReference type="InterPro" id="IPR001478">
    <property type="entry name" value="PDZ"/>
</dbReference>
<keyword evidence="9" id="KW-0574">Periplasm</keyword>
<keyword evidence="7" id="KW-0732">Signal</keyword>
<evidence type="ECO:0000256" key="6">
    <source>
        <dbReference type="ARBA" id="ARBA00022670"/>
    </source>
</evidence>
<evidence type="ECO:0000256" key="2">
    <source>
        <dbReference type="ARBA" id="ARBA00004418"/>
    </source>
</evidence>